<dbReference type="Pfam" id="PF01408">
    <property type="entry name" value="GFO_IDH_MocA"/>
    <property type="match status" value="1"/>
</dbReference>
<dbReference type="InterPro" id="IPR051317">
    <property type="entry name" value="Gfo/Idh/MocA_oxidoreduct"/>
</dbReference>
<dbReference type="InterPro" id="IPR000683">
    <property type="entry name" value="Gfo/Idh/MocA-like_OxRdtase_N"/>
</dbReference>
<dbReference type="SUPFAM" id="SSF51735">
    <property type="entry name" value="NAD(P)-binding Rossmann-fold domains"/>
    <property type="match status" value="1"/>
</dbReference>
<dbReference type="RefSeq" id="WP_173073423.1">
    <property type="nucleotide sequence ID" value="NZ_BLPG01000001.1"/>
</dbReference>
<gene>
    <name evidence="6" type="ORF">Prum_004010</name>
</gene>
<dbReference type="PANTHER" id="PTHR43708:SF5">
    <property type="entry name" value="CONSERVED EXPRESSED OXIDOREDUCTASE (EUROFUNG)-RELATED"/>
    <property type="match status" value="1"/>
</dbReference>
<evidence type="ECO:0000313" key="6">
    <source>
        <dbReference type="EMBL" id="GFJ86759.1"/>
    </source>
</evidence>
<accession>A0A6V8KWU2</accession>
<keyword evidence="7" id="KW-1185">Reference proteome</keyword>
<dbReference type="InterPro" id="IPR055170">
    <property type="entry name" value="GFO_IDH_MocA-like_dom"/>
</dbReference>
<comment type="similarity">
    <text evidence="1">Belongs to the Gfo/Idh/MocA family.</text>
</comment>
<dbReference type="PANTHER" id="PTHR43708">
    <property type="entry name" value="CONSERVED EXPRESSED OXIDOREDUCTASE (EUROFUNG)"/>
    <property type="match status" value="1"/>
</dbReference>
<dbReference type="AlphaFoldDB" id="A0A6V8KWU2"/>
<feature type="compositionally biased region" description="Low complexity" evidence="3">
    <location>
        <begin position="280"/>
        <end position="292"/>
    </location>
</feature>
<evidence type="ECO:0000313" key="7">
    <source>
        <dbReference type="Proteomes" id="UP000482960"/>
    </source>
</evidence>
<dbReference type="InterPro" id="IPR036291">
    <property type="entry name" value="NAD(P)-bd_dom_sf"/>
</dbReference>
<evidence type="ECO:0000256" key="1">
    <source>
        <dbReference type="ARBA" id="ARBA00010928"/>
    </source>
</evidence>
<dbReference type="SUPFAM" id="SSF55347">
    <property type="entry name" value="Glyceraldehyde-3-phosphate dehydrogenase-like, C-terminal domain"/>
    <property type="match status" value="1"/>
</dbReference>
<evidence type="ECO:0000259" key="4">
    <source>
        <dbReference type="Pfam" id="PF01408"/>
    </source>
</evidence>
<reference evidence="6 7" key="1">
    <citation type="submission" date="2020-03" db="EMBL/GenBank/DDBJ databases">
        <title>Whole genome shotgun sequence of Phytohabitans rumicis NBRC 108638.</title>
        <authorList>
            <person name="Komaki H."/>
            <person name="Tamura T."/>
        </authorList>
    </citation>
    <scope>NUCLEOTIDE SEQUENCE [LARGE SCALE GENOMIC DNA]</scope>
    <source>
        <strain evidence="6 7">NBRC 108638</strain>
    </source>
</reference>
<feature type="region of interest" description="Disordered" evidence="3">
    <location>
        <begin position="252"/>
        <end position="311"/>
    </location>
</feature>
<reference evidence="6 7" key="2">
    <citation type="submission" date="2020-03" db="EMBL/GenBank/DDBJ databases">
        <authorList>
            <person name="Ichikawa N."/>
            <person name="Kimura A."/>
            <person name="Kitahashi Y."/>
            <person name="Uohara A."/>
        </authorList>
    </citation>
    <scope>NUCLEOTIDE SEQUENCE [LARGE SCALE GENOMIC DNA]</scope>
    <source>
        <strain evidence="6 7">NBRC 108638</strain>
    </source>
</reference>
<proteinExistence type="inferred from homology"/>
<evidence type="ECO:0000259" key="5">
    <source>
        <dbReference type="Pfam" id="PF22725"/>
    </source>
</evidence>
<organism evidence="6 7">
    <name type="scientific">Phytohabitans rumicis</name>
    <dbReference type="NCBI Taxonomy" id="1076125"/>
    <lineage>
        <taxon>Bacteria</taxon>
        <taxon>Bacillati</taxon>
        <taxon>Actinomycetota</taxon>
        <taxon>Actinomycetes</taxon>
        <taxon>Micromonosporales</taxon>
        <taxon>Micromonosporaceae</taxon>
    </lineage>
</organism>
<feature type="domain" description="Gfo/Idh/MocA-like oxidoreductase N-terminal" evidence="4">
    <location>
        <begin position="5"/>
        <end position="122"/>
    </location>
</feature>
<comment type="caution">
    <text evidence="6">The sequence shown here is derived from an EMBL/GenBank/DDBJ whole genome shotgun (WGS) entry which is preliminary data.</text>
</comment>
<dbReference type="Gene3D" id="3.30.360.10">
    <property type="entry name" value="Dihydrodipicolinate Reductase, domain 2"/>
    <property type="match status" value="1"/>
</dbReference>
<feature type="domain" description="GFO/IDH/MocA-like oxidoreductase" evidence="5">
    <location>
        <begin position="134"/>
        <end position="258"/>
    </location>
</feature>
<dbReference type="GO" id="GO:0016491">
    <property type="term" value="F:oxidoreductase activity"/>
    <property type="evidence" value="ECO:0007669"/>
    <property type="project" value="UniProtKB-KW"/>
</dbReference>
<keyword evidence="2" id="KW-0560">Oxidoreductase</keyword>
<dbReference type="GO" id="GO:0000166">
    <property type="term" value="F:nucleotide binding"/>
    <property type="evidence" value="ECO:0007669"/>
    <property type="project" value="InterPro"/>
</dbReference>
<sequence>MKPALRMAIVGFGTAGEARLSAYRPIAGADVVAVVETSPQRRERVRALDPEVRVHASLDELWDATPVDAVDICTPPAYHGELARLALAAGRHVICEKPVAFSTEDALDLVAHARRGGALLYPAHNYGFSPMMRVLADAVARGRVGSPMSGTFEIQRDTHARGVAGWLPDWRRDPALAGGGIMMDHGTHCVYMATRLFAAVPAKVTASARWAGGDPSGGVDEAIDVRLDFPTGDCTIGLSWVAARRTNRYELSGPQGTASVRDGVAELTGAGGPTREALASPTGTPHTGTGSPACSPTSPGSCRPVRAGSAR</sequence>
<dbReference type="Proteomes" id="UP000482960">
    <property type="component" value="Unassembled WGS sequence"/>
</dbReference>
<dbReference type="Gene3D" id="3.40.50.720">
    <property type="entry name" value="NAD(P)-binding Rossmann-like Domain"/>
    <property type="match status" value="1"/>
</dbReference>
<dbReference type="Pfam" id="PF22725">
    <property type="entry name" value="GFO_IDH_MocA_C3"/>
    <property type="match status" value="1"/>
</dbReference>
<evidence type="ECO:0000256" key="3">
    <source>
        <dbReference type="SAM" id="MobiDB-lite"/>
    </source>
</evidence>
<name>A0A6V8KWU2_9ACTN</name>
<evidence type="ECO:0000256" key="2">
    <source>
        <dbReference type="ARBA" id="ARBA00023002"/>
    </source>
</evidence>
<dbReference type="EMBL" id="BLPG01000001">
    <property type="protein sequence ID" value="GFJ86759.1"/>
    <property type="molecule type" value="Genomic_DNA"/>
</dbReference>
<protein>
    <submittedName>
        <fullName evidence="6">Dehydrogenase</fullName>
    </submittedName>
</protein>